<gene>
    <name evidence="9" type="primary">106086633</name>
</gene>
<dbReference type="AlphaFoldDB" id="A0A1I8P003"/>
<comment type="function">
    <text evidence="6">Involved in transvection phenomena (= synapsis-dependent gene expression), where the synaptic pairing of chromosomes carrying genes with which zeste interacts influences the expression of these genes. Zeste binds to DNA and stimulates transcription from a nearby promoter.</text>
</comment>
<dbReference type="PANTHER" id="PTHR23098">
    <property type="entry name" value="AGAP001331-PA-RELATED"/>
    <property type="match status" value="1"/>
</dbReference>
<evidence type="ECO:0000313" key="9">
    <source>
        <dbReference type="EnsemblMetazoa" id="SCAU003631-PB"/>
    </source>
</evidence>
<evidence type="ECO:0000259" key="8">
    <source>
        <dbReference type="Pfam" id="PF13873"/>
    </source>
</evidence>
<dbReference type="STRING" id="35570.A0A1I8P003"/>
<evidence type="ECO:0000256" key="6">
    <source>
        <dbReference type="ARBA" id="ARBA00025466"/>
    </source>
</evidence>
<keyword evidence="4" id="KW-0238">DNA-binding</keyword>
<comment type="subunit">
    <text evidence="1">Self-associates forming complexes of several hundred monomers.</text>
</comment>
<feature type="region of interest" description="Disordered" evidence="7">
    <location>
        <begin position="182"/>
        <end position="206"/>
    </location>
</feature>
<protein>
    <recommendedName>
        <fullName evidence="2">Regulatory protein zeste</fullName>
    </recommendedName>
</protein>
<keyword evidence="5" id="KW-0804">Transcription</keyword>
<evidence type="ECO:0000256" key="3">
    <source>
        <dbReference type="ARBA" id="ARBA00023015"/>
    </source>
</evidence>
<keyword evidence="10" id="KW-1185">Reference proteome</keyword>
<dbReference type="Proteomes" id="UP000095300">
    <property type="component" value="Unassembled WGS sequence"/>
</dbReference>
<organism evidence="9 10">
    <name type="scientific">Stomoxys calcitrans</name>
    <name type="common">Stable fly</name>
    <name type="synonym">Conops calcitrans</name>
    <dbReference type="NCBI Taxonomy" id="35570"/>
    <lineage>
        <taxon>Eukaryota</taxon>
        <taxon>Metazoa</taxon>
        <taxon>Ecdysozoa</taxon>
        <taxon>Arthropoda</taxon>
        <taxon>Hexapoda</taxon>
        <taxon>Insecta</taxon>
        <taxon>Pterygota</taxon>
        <taxon>Neoptera</taxon>
        <taxon>Endopterygota</taxon>
        <taxon>Diptera</taxon>
        <taxon>Brachycera</taxon>
        <taxon>Muscomorpha</taxon>
        <taxon>Muscoidea</taxon>
        <taxon>Muscidae</taxon>
        <taxon>Stomoxys</taxon>
    </lineage>
</organism>
<reference evidence="9" key="1">
    <citation type="submission" date="2020-05" db="UniProtKB">
        <authorList>
            <consortium name="EnsemblMetazoa"/>
        </authorList>
    </citation>
    <scope>IDENTIFICATION</scope>
    <source>
        <strain evidence="9">USDA</strain>
    </source>
</reference>
<evidence type="ECO:0000256" key="2">
    <source>
        <dbReference type="ARBA" id="ARBA00016807"/>
    </source>
</evidence>
<sequence length="287" mass="32517">MKGRSVKKSTSPQLQELVQYMVDNPIFAMGMPVYGACKSSVEEQWKALTKKLNFLGPPTRTTTEWKKTWADLKSRTKKKLIENNKCLEENEGGIYRYNPLTEFEQAIERTVFRNRLDAPSDITHGSSPDRSEESSEEVIECTKAEIKPSENKVEALISPTRSQEELSSSCQQLQNNTYIPINKPATKKQIEKETSRQQKHSTKSSKKIRLLKHELPGCSPANKKSKPVEQIMLIKHQLRISEEMTSTVKTVAGAASRMALAVERSAAAIEAQNNILQEILKEFKEHN</sequence>
<feature type="compositionally biased region" description="Basic residues" evidence="7">
    <location>
        <begin position="197"/>
        <end position="206"/>
    </location>
</feature>
<evidence type="ECO:0000256" key="4">
    <source>
        <dbReference type="ARBA" id="ARBA00023125"/>
    </source>
</evidence>
<evidence type="ECO:0000256" key="7">
    <source>
        <dbReference type="SAM" id="MobiDB-lite"/>
    </source>
</evidence>
<dbReference type="VEuPathDB" id="VectorBase:SCAU003631"/>
<dbReference type="PANTHER" id="PTHR23098:SF16">
    <property type="entry name" value="REGULATORY PROTEIN ZESTE"/>
    <property type="match status" value="1"/>
</dbReference>
<dbReference type="Pfam" id="PF13873">
    <property type="entry name" value="Myb_DNA-bind_5"/>
    <property type="match status" value="1"/>
</dbReference>
<dbReference type="EnsemblMetazoa" id="SCAU003631-RB">
    <property type="protein sequence ID" value="SCAU003631-PB"/>
    <property type="gene ID" value="SCAU003631"/>
</dbReference>
<keyword evidence="3" id="KW-0805">Transcription regulation</keyword>
<dbReference type="InterPro" id="IPR028002">
    <property type="entry name" value="Myb_DNA-bind_5"/>
</dbReference>
<name>A0A1I8P003_STOCA</name>
<dbReference type="GO" id="GO:0003677">
    <property type="term" value="F:DNA binding"/>
    <property type="evidence" value="ECO:0007669"/>
    <property type="project" value="UniProtKB-KW"/>
</dbReference>
<evidence type="ECO:0000256" key="1">
    <source>
        <dbReference type="ARBA" id="ARBA00011764"/>
    </source>
</evidence>
<feature type="domain" description="Myb/SANT-like DNA-binding" evidence="8">
    <location>
        <begin position="10"/>
        <end position="80"/>
    </location>
</feature>
<dbReference type="KEGG" id="scac:106086633"/>
<dbReference type="GO" id="GO:0005634">
    <property type="term" value="C:nucleus"/>
    <property type="evidence" value="ECO:0007669"/>
    <property type="project" value="TreeGrafter"/>
</dbReference>
<evidence type="ECO:0000256" key="5">
    <source>
        <dbReference type="ARBA" id="ARBA00023163"/>
    </source>
</evidence>
<accession>A0A1I8P003</accession>
<proteinExistence type="predicted"/>
<evidence type="ECO:0000313" key="10">
    <source>
        <dbReference type="Proteomes" id="UP000095300"/>
    </source>
</evidence>
<feature type="region of interest" description="Disordered" evidence="7">
    <location>
        <begin position="118"/>
        <end position="137"/>
    </location>
</feature>
<dbReference type="OrthoDB" id="8064265at2759"/>